<evidence type="ECO:0000313" key="3">
    <source>
        <dbReference type="EMBL" id="MQX53600.1"/>
    </source>
</evidence>
<dbReference type="RefSeq" id="WP_153500974.1">
    <property type="nucleotide sequence ID" value="NZ_WIRE01000001.1"/>
</dbReference>
<evidence type="ECO:0000256" key="1">
    <source>
        <dbReference type="ARBA" id="ARBA00022729"/>
    </source>
</evidence>
<gene>
    <name evidence="3" type="ORF">GFN93_10090</name>
</gene>
<evidence type="ECO:0000259" key="2">
    <source>
        <dbReference type="Pfam" id="PF13205"/>
    </source>
</evidence>
<dbReference type="InterPro" id="IPR032812">
    <property type="entry name" value="SbsA_Ig"/>
</dbReference>
<name>A0A6N7LZV9_9GAMM</name>
<dbReference type="PROSITE" id="PS51257">
    <property type="entry name" value="PROKAR_LIPOPROTEIN"/>
    <property type="match status" value="1"/>
</dbReference>
<keyword evidence="1" id="KW-0732">Signal</keyword>
<dbReference type="AlphaFoldDB" id="A0A6N7LZV9"/>
<organism evidence="3 4">
    <name type="scientific">Alcanivorax sediminis</name>
    <dbReference type="NCBI Taxonomy" id="2663008"/>
    <lineage>
        <taxon>Bacteria</taxon>
        <taxon>Pseudomonadati</taxon>
        <taxon>Pseudomonadota</taxon>
        <taxon>Gammaproteobacteria</taxon>
        <taxon>Oceanospirillales</taxon>
        <taxon>Alcanivoracaceae</taxon>
        <taxon>Alcanivorax</taxon>
    </lineage>
</organism>
<keyword evidence="4" id="KW-1185">Reference proteome</keyword>
<comment type="caution">
    <text evidence="3">The sequence shown here is derived from an EMBL/GenBank/DDBJ whole genome shotgun (WGS) entry which is preliminary data.</text>
</comment>
<dbReference type="EMBL" id="WIRE01000001">
    <property type="protein sequence ID" value="MQX53600.1"/>
    <property type="molecule type" value="Genomic_DNA"/>
</dbReference>
<accession>A0A6N7LZV9</accession>
<reference evidence="3 4" key="1">
    <citation type="submission" date="2019-10" db="EMBL/GenBank/DDBJ databases">
        <title>Alcanivorax sp.PA15-N-34 draft genome sequence.</title>
        <authorList>
            <person name="Liao X."/>
            <person name="Shao Z."/>
        </authorList>
    </citation>
    <scope>NUCLEOTIDE SEQUENCE [LARGE SCALE GENOMIC DNA]</scope>
    <source>
        <strain evidence="3 4">PA15-N-34</strain>
    </source>
</reference>
<evidence type="ECO:0000313" key="4">
    <source>
        <dbReference type="Proteomes" id="UP000469421"/>
    </source>
</evidence>
<dbReference type="Proteomes" id="UP000469421">
    <property type="component" value="Unassembled WGS sequence"/>
</dbReference>
<protein>
    <recommendedName>
        <fullName evidence="2">SbsA Ig-like domain-containing protein</fullName>
    </recommendedName>
</protein>
<dbReference type="Pfam" id="PF13205">
    <property type="entry name" value="Big_5"/>
    <property type="match status" value="1"/>
</dbReference>
<sequence>MRTKNFLTTYRMLLLLPLLYACEEEPDVFIPPDPGEALIYAYPADGMVDLPTGSKMVLTFSSRVRPSALTAECEQDGDNFRGAICLADSDGTLVDLSTAVLSNNGRTLTYSMKNLREGEEYRLWLSSGIARDVVNLNQKAPLITFRTRQYSTVPGVAAQVLAINMESPDVYLPNSGVKGHFPFMDFAPVRMTFSEPLVQSSVQYGDTIRLEHLLRDEQGELTGEVALVDVNMLSERQYITLDPREDLIGGETYQVFLSGLKDFDNDAVADVVYEFVPFLSKDNVSDANPPIRQLMKANPTLGDAGYPSRSRLHGEPLNQFNLETVALGITRVDTQPVTLEGWLGKPSKFPYATPVVARAGQQLRISGLNPVKLGGEVDTKIVTGDIIGTFVTDVTGFLTPNPYRPKGFNPDDDFAPLHVYMDFDLAMHAQNPNGNGSINQNLMHIRAVGVVDVKDGALTFEVFRTMELDLFSGATTISADFALGVRADVDFPYDKSNAEPLVITGSLPVDGEPAANPADNLILTFNEPVDPAGLAGVTLTNLTSGSDVPIQVRSTGSAVVVTPLSPMARGADFQLSLGAGIADMGLYEPSPLQLSANDATGGDGMLNFSTSSYAFSEVPIPAPILLGMYPGIGCALVDIDLQEGKAGRCAGGIGAEEAAADDTLTADLLYNDFVYDVSRPIEMTFNQPMDLASLAPGEIAADGSQCDTGAICLGERVNGNWVSIPLSLQKNPLRARAYPEANRVIVGEQYRIVINGTGTTFLSDDSIGGQALNTDPLNGIADGGGGPNIVLDITAEGDSGAIYATVLTRDYTDVNGNGYQDEDEVAAERNYATATIKEFGGLITDASLDQGVAYTSGALPMAFLEKRPMDLGYFGMVHPQGGDDNDWCVPEPDVNGETFCFRTEGDFMIPVEINPEIVMGTQLGMTATGAFLIPLELDTGPLVLRFSPYFDDPERPLLGFVVNEEGSDEMQFVARLDALMDAPDIAILGGLAEGNVRSVQLQSYVKGPVKYLPSGQIALESANVTAMEADLALKINSEFLDIPLIGDLFAGLLDAIQSGAPALATAKLGIDRDEFRIRVVNSHAKALMTTAEQLNGGAQ</sequence>
<feature type="domain" description="SbsA Ig-like" evidence="2">
    <location>
        <begin position="499"/>
        <end position="585"/>
    </location>
</feature>
<proteinExistence type="predicted"/>